<accession>A0A0F9GJ54</accession>
<dbReference type="AlphaFoldDB" id="A0A0F9GJ54"/>
<gene>
    <name evidence="1" type="ORF">LCGC14_2114570</name>
</gene>
<dbReference type="SUPFAM" id="SSF47598">
    <property type="entry name" value="Ribbon-helix-helix"/>
    <property type="match status" value="1"/>
</dbReference>
<comment type="caution">
    <text evidence="1">The sequence shown here is derived from an EMBL/GenBank/DDBJ whole genome shotgun (WGS) entry which is preliminary data.</text>
</comment>
<reference evidence="1" key="1">
    <citation type="journal article" date="2015" name="Nature">
        <title>Complex archaea that bridge the gap between prokaryotes and eukaryotes.</title>
        <authorList>
            <person name="Spang A."/>
            <person name="Saw J.H."/>
            <person name="Jorgensen S.L."/>
            <person name="Zaremba-Niedzwiedzka K."/>
            <person name="Martijn J."/>
            <person name="Lind A.E."/>
            <person name="van Eijk R."/>
            <person name="Schleper C."/>
            <person name="Guy L."/>
            <person name="Ettema T.J."/>
        </authorList>
    </citation>
    <scope>NUCLEOTIDE SEQUENCE</scope>
</reference>
<dbReference type="GO" id="GO:0006355">
    <property type="term" value="P:regulation of DNA-templated transcription"/>
    <property type="evidence" value="ECO:0007669"/>
    <property type="project" value="InterPro"/>
</dbReference>
<dbReference type="EMBL" id="LAZR01026197">
    <property type="protein sequence ID" value="KKL69475.1"/>
    <property type="molecule type" value="Genomic_DNA"/>
</dbReference>
<dbReference type="InterPro" id="IPR010985">
    <property type="entry name" value="Ribbon_hlx_hlx"/>
</dbReference>
<name>A0A0F9GJ54_9ZZZZ</name>
<sequence length="54" mass="6386">MPTKDSRVIGVRIKESLIEQIKRRANRKGWTVNRWMNWAIQEGLRSHKKGVNNV</sequence>
<proteinExistence type="predicted"/>
<organism evidence="1">
    <name type="scientific">marine sediment metagenome</name>
    <dbReference type="NCBI Taxonomy" id="412755"/>
    <lineage>
        <taxon>unclassified sequences</taxon>
        <taxon>metagenomes</taxon>
        <taxon>ecological metagenomes</taxon>
    </lineage>
</organism>
<evidence type="ECO:0000313" key="1">
    <source>
        <dbReference type="EMBL" id="KKL69475.1"/>
    </source>
</evidence>
<protein>
    <submittedName>
        <fullName evidence="1">Uncharacterized protein</fullName>
    </submittedName>
</protein>